<dbReference type="Proteomes" id="UP000193218">
    <property type="component" value="Unassembled WGS sequence"/>
</dbReference>
<evidence type="ECO:0000256" key="1">
    <source>
        <dbReference type="SAM" id="Phobius"/>
    </source>
</evidence>
<dbReference type="InParanoid" id="A0A1Y1UL11"/>
<reference evidence="2 3" key="1">
    <citation type="submission" date="2017-03" db="EMBL/GenBank/DDBJ databases">
        <title>Widespread Adenine N6-methylation of Active Genes in Fungi.</title>
        <authorList>
            <consortium name="DOE Joint Genome Institute"/>
            <person name="Mondo S.J."/>
            <person name="Dannebaum R.O."/>
            <person name="Kuo R.C."/>
            <person name="Louie K.B."/>
            <person name="Bewick A.J."/>
            <person name="Labutti K."/>
            <person name="Haridas S."/>
            <person name="Kuo A."/>
            <person name="Salamov A."/>
            <person name="Ahrendt S.R."/>
            <person name="Lau R."/>
            <person name="Bowen B.P."/>
            <person name="Lipzen A."/>
            <person name="Sullivan W."/>
            <person name="Andreopoulos W.B."/>
            <person name="Clum A."/>
            <person name="Lindquist E."/>
            <person name="Daum C."/>
            <person name="Northen T.R."/>
            <person name="Ramamoorthy G."/>
            <person name="Schmitz R.J."/>
            <person name="Gryganskyi A."/>
            <person name="Culley D."/>
            <person name="Magnuson J."/>
            <person name="James T.Y."/>
            <person name="O'Malley M.A."/>
            <person name="Stajich J.E."/>
            <person name="Spatafora J.W."/>
            <person name="Visel A."/>
            <person name="Grigoriev I.V."/>
        </authorList>
    </citation>
    <scope>NUCLEOTIDE SEQUENCE [LARGE SCALE GENOMIC DNA]</scope>
    <source>
        <strain evidence="2 3">NRRL Y-17943</strain>
    </source>
</reference>
<dbReference type="EMBL" id="NBSH01000004">
    <property type="protein sequence ID" value="ORX38731.1"/>
    <property type="molecule type" value="Genomic_DNA"/>
</dbReference>
<protein>
    <submittedName>
        <fullName evidence="2">Uncharacterized protein</fullName>
    </submittedName>
</protein>
<keyword evidence="1" id="KW-0812">Transmembrane</keyword>
<sequence length="116" mass="12886">MAGVTPINVLPAWWTWIYLGLQLSAMLPLAYNAQFKSVEFFLGSLPNGYDRATDGLETSLRHEITGSLNASMYLMVMVCFMGNILIAKYAAKGNPRLQQTIVKLPIYVGLVSDVWV</sequence>
<name>A0A1Y1UL11_9TREE</name>
<evidence type="ECO:0000313" key="3">
    <source>
        <dbReference type="Proteomes" id="UP000193218"/>
    </source>
</evidence>
<proteinExistence type="predicted"/>
<organism evidence="2 3">
    <name type="scientific">Kockovaella imperatae</name>
    <dbReference type="NCBI Taxonomy" id="4999"/>
    <lineage>
        <taxon>Eukaryota</taxon>
        <taxon>Fungi</taxon>
        <taxon>Dikarya</taxon>
        <taxon>Basidiomycota</taxon>
        <taxon>Agaricomycotina</taxon>
        <taxon>Tremellomycetes</taxon>
        <taxon>Tremellales</taxon>
        <taxon>Cuniculitremaceae</taxon>
        <taxon>Kockovaella</taxon>
    </lineage>
</organism>
<evidence type="ECO:0000313" key="2">
    <source>
        <dbReference type="EMBL" id="ORX38731.1"/>
    </source>
</evidence>
<feature type="transmembrane region" description="Helical" evidence="1">
    <location>
        <begin position="70"/>
        <end position="91"/>
    </location>
</feature>
<dbReference type="AlphaFoldDB" id="A0A1Y1UL11"/>
<feature type="transmembrane region" description="Helical" evidence="1">
    <location>
        <begin position="12"/>
        <end position="31"/>
    </location>
</feature>
<keyword evidence="1" id="KW-0472">Membrane</keyword>
<keyword evidence="1" id="KW-1133">Transmembrane helix</keyword>
<keyword evidence="3" id="KW-1185">Reference proteome</keyword>
<dbReference type="RefSeq" id="XP_021872653.1">
    <property type="nucleotide sequence ID" value="XM_022018091.1"/>
</dbReference>
<comment type="caution">
    <text evidence="2">The sequence shown here is derived from an EMBL/GenBank/DDBJ whole genome shotgun (WGS) entry which is preliminary data.</text>
</comment>
<gene>
    <name evidence="2" type="ORF">BD324DRAFT_650075</name>
</gene>
<accession>A0A1Y1UL11</accession>
<dbReference type="OrthoDB" id="10487967at2759"/>
<dbReference type="GeneID" id="33559900"/>